<name>A0A7K1UAP9_9BACT</name>
<evidence type="ECO:0000256" key="4">
    <source>
        <dbReference type="ARBA" id="ARBA00023136"/>
    </source>
</evidence>
<keyword evidence="10" id="KW-1185">Reference proteome</keyword>
<evidence type="ECO:0000313" key="10">
    <source>
        <dbReference type="Proteomes" id="UP000461730"/>
    </source>
</evidence>
<dbReference type="AlphaFoldDB" id="A0A7K1UAP9"/>
<comment type="caution">
    <text evidence="9">The sequence shown here is derived from an EMBL/GenBank/DDBJ whole genome shotgun (WGS) entry which is preliminary data.</text>
</comment>
<organism evidence="9 10">
    <name type="scientific">Chitinophaga tropicalis</name>
    <dbReference type="NCBI Taxonomy" id="2683588"/>
    <lineage>
        <taxon>Bacteria</taxon>
        <taxon>Pseudomonadati</taxon>
        <taxon>Bacteroidota</taxon>
        <taxon>Chitinophagia</taxon>
        <taxon>Chitinophagales</taxon>
        <taxon>Chitinophagaceae</taxon>
        <taxon>Chitinophaga</taxon>
    </lineage>
</organism>
<feature type="domain" description="RagB/SusD" evidence="7">
    <location>
        <begin position="304"/>
        <end position="506"/>
    </location>
</feature>
<evidence type="ECO:0000256" key="2">
    <source>
        <dbReference type="ARBA" id="ARBA00006275"/>
    </source>
</evidence>
<evidence type="ECO:0000313" key="9">
    <source>
        <dbReference type="EMBL" id="MVT11462.1"/>
    </source>
</evidence>
<feature type="chain" id="PRO_5029570688" evidence="6">
    <location>
        <begin position="19"/>
        <end position="528"/>
    </location>
</feature>
<proteinExistence type="inferred from homology"/>
<dbReference type="GO" id="GO:0009279">
    <property type="term" value="C:cell outer membrane"/>
    <property type="evidence" value="ECO:0007669"/>
    <property type="project" value="UniProtKB-SubCell"/>
</dbReference>
<evidence type="ECO:0000256" key="6">
    <source>
        <dbReference type="SAM" id="SignalP"/>
    </source>
</evidence>
<reference evidence="9 10" key="1">
    <citation type="submission" date="2019-12" db="EMBL/GenBank/DDBJ databases">
        <title>Chitinophaga sp. strain ysch24 (GDMCC 1.1355), whole genome shotgun sequence.</title>
        <authorList>
            <person name="Zhang X."/>
        </authorList>
    </citation>
    <scope>NUCLEOTIDE SEQUENCE [LARGE SCALE GENOMIC DNA]</scope>
    <source>
        <strain evidence="10">ysch24</strain>
    </source>
</reference>
<keyword evidence="5" id="KW-0998">Cell outer membrane</keyword>
<feature type="domain" description="SusD-like N-terminal" evidence="8">
    <location>
        <begin position="94"/>
        <end position="221"/>
    </location>
</feature>
<dbReference type="Pfam" id="PF14322">
    <property type="entry name" value="SusD-like_3"/>
    <property type="match status" value="1"/>
</dbReference>
<protein>
    <submittedName>
        <fullName evidence="9">RagB/SusD family nutrient uptake outer membrane protein</fullName>
    </submittedName>
</protein>
<dbReference type="RefSeq" id="WP_157308887.1">
    <property type="nucleotide sequence ID" value="NZ_WRXN01000013.1"/>
</dbReference>
<dbReference type="Proteomes" id="UP000461730">
    <property type="component" value="Unassembled WGS sequence"/>
</dbReference>
<dbReference type="Pfam" id="PF07980">
    <property type="entry name" value="SusD_RagB"/>
    <property type="match status" value="1"/>
</dbReference>
<evidence type="ECO:0000256" key="5">
    <source>
        <dbReference type="ARBA" id="ARBA00023237"/>
    </source>
</evidence>
<dbReference type="CDD" id="cd08977">
    <property type="entry name" value="SusD"/>
    <property type="match status" value="1"/>
</dbReference>
<keyword evidence="3 6" id="KW-0732">Signal</keyword>
<evidence type="ECO:0000259" key="8">
    <source>
        <dbReference type="Pfam" id="PF14322"/>
    </source>
</evidence>
<comment type="subcellular location">
    <subcellularLocation>
        <location evidence="1">Cell outer membrane</location>
    </subcellularLocation>
</comment>
<keyword evidence="4" id="KW-0472">Membrane</keyword>
<dbReference type="SUPFAM" id="SSF48452">
    <property type="entry name" value="TPR-like"/>
    <property type="match status" value="1"/>
</dbReference>
<feature type="signal peptide" evidence="6">
    <location>
        <begin position="1"/>
        <end position="18"/>
    </location>
</feature>
<dbReference type="InterPro" id="IPR033985">
    <property type="entry name" value="SusD-like_N"/>
</dbReference>
<dbReference type="EMBL" id="WRXN01000013">
    <property type="protein sequence ID" value="MVT11462.1"/>
    <property type="molecule type" value="Genomic_DNA"/>
</dbReference>
<comment type="similarity">
    <text evidence="2">Belongs to the SusD family.</text>
</comment>
<dbReference type="InterPro" id="IPR011990">
    <property type="entry name" value="TPR-like_helical_dom_sf"/>
</dbReference>
<dbReference type="InterPro" id="IPR012944">
    <property type="entry name" value="SusD_RagB_dom"/>
</dbReference>
<dbReference type="PROSITE" id="PS51257">
    <property type="entry name" value="PROKAR_LIPOPROTEIN"/>
    <property type="match status" value="1"/>
</dbReference>
<accession>A0A7K1UAP9</accession>
<dbReference type="Gene3D" id="1.25.40.390">
    <property type="match status" value="1"/>
</dbReference>
<evidence type="ECO:0000259" key="7">
    <source>
        <dbReference type="Pfam" id="PF07980"/>
    </source>
</evidence>
<gene>
    <name evidence="9" type="ORF">GO493_24565</name>
</gene>
<sequence>MKKLLNIFIAALVLGSAASCKKALEEDVYDFRDPDNFYSTDAELLQGINGVYKNLMTWNLYISPAWSSVLGEDDDLLLENWIGGGYSGNQNGQWYIQRPWNGYYYVVQRANLVLKYAETVTGDTAMINRIKGEAYFLRGFCYSEIGMRFGAAPIRTAAYDPTQSKDIARSPLEDVYKQSISDLQMAAALLPANFTTGEYGDADRGRPTKAAALGLMARVYLHMAGNELKQTQYFQDAANAAKAVKDMADGSGFPALESNYMAVFDQATQDRSNEMLFSVPATNSPNQGPELPGYFSPSGLYAGGGSNGFVSIRKDFYETFNPADKRIAFGTALWDTWTDAGGNELYNIATVPAGATLVGQGTWGGEYDGGGGYGQNTYRLGSKTIYATPRYYSKKYVDAGAQAKDENGNNPIIIRYADVLLMLAEAQNEVAGPDAVAYAAVNAIRQRAGIGDLVSGLSKDAFRDSVRVERRHELYGEFQRRFDLVRWGTWLEVMNAAGRPRLAYQLLYPLSQEEIAGNKLITINNPGY</sequence>
<evidence type="ECO:0000256" key="3">
    <source>
        <dbReference type="ARBA" id="ARBA00022729"/>
    </source>
</evidence>
<evidence type="ECO:0000256" key="1">
    <source>
        <dbReference type="ARBA" id="ARBA00004442"/>
    </source>
</evidence>